<evidence type="ECO:0000256" key="2">
    <source>
        <dbReference type="ARBA" id="ARBA00022519"/>
    </source>
</evidence>
<evidence type="ECO:0000256" key="1">
    <source>
        <dbReference type="ARBA" id="ARBA00004429"/>
    </source>
</evidence>
<evidence type="ECO:0000256" key="5">
    <source>
        <dbReference type="SAM" id="Phobius"/>
    </source>
</evidence>
<feature type="transmembrane region" description="Helical" evidence="5">
    <location>
        <begin position="189"/>
        <end position="213"/>
    </location>
</feature>
<dbReference type="Gene3D" id="3.30.450.290">
    <property type="match status" value="1"/>
</dbReference>
<dbReference type="OrthoDB" id="2489132at2"/>
<dbReference type="PANTHER" id="PTHR32089">
    <property type="entry name" value="METHYL-ACCEPTING CHEMOTAXIS PROTEIN MCPB"/>
    <property type="match status" value="1"/>
</dbReference>
<dbReference type="PANTHER" id="PTHR32089:SF112">
    <property type="entry name" value="LYSOZYME-LIKE PROTEIN-RELATED"/>
    <property type="match status" value="1"/>
</dbReference>
<dbReference type="AlphaFoldDB" id="A0A1W1H8T8"/>
<feature type="transmembrane region" description="Helical" evidence="5">
    <location>
        <begin position="12"/>
        <end position="32"/>
    </location>
</feature>
<keyword evidence="5" id="KW-0812">Transmembrane</keyword>
<sequence>MSFITKKLWLHFMSCISVIVILVFAIFVWNIVKSQNSLHTIQAGQQNMMLADAVEGGMFDALAIGDNDVVKTQFKRLHDNLSGLKVFVYDFNGKISFTTDSGYEHKQIMDIVGIEAGSALKALLENGDSSDSMYNGRFDGEPFTISHKVIPNEKRCFHCHGSSREILGGITVCSSEAESLANMQYSRNISLLIGVVGLIAIIVMIWVLFHYLVNTRLSLVTAISQQMSKGDFTTDIVVTGNNEISTILMGTKKLNAELSSMIRRVIENCNDLNLFSLTLEDVSSTLSTHVTETSGKSQRVASSAEEMSSSLQTIASAMEETTVNVSMMASAAEEMHTTAGEISKSTGQAKFTIEKAAEAFMHTANVVDELGKAASAIDEVTNGIREISEQVGLLALNAKIEAARAGEAGKGFAVVAAEISDLAVETSNSTIKVDETLRWMKQKAHETVTSIQDISKTVEDSRDAITTIASAVEEQAITTQEISGNITQISTGVSDVNQTVNQGAATAKEVAADITVISSAASQIRIDGETVSEKSVQLKKMAEELAGMMSSFKV</sequence>
<keyword evidence="9" id="KW-1185">Reference proteome</keyword>
<keyword evidence="3 4" id="KW-0807">Transducer</keyword>
<evidence type="ECO:0000259" key="7">
    <source>
        <dbReference type="PROSITE" id="PS50192"/>
    </source>
</evidence>
<dbReference type="SUPFAM" id="SSF58104">
    <property type="entry name" value="Methyl-accepting chemotaxis protein (MCP) signaling domain"/>
    <property type="match status" value="1"/>
</dbReference>
<evidence type="ECO:0000259" key="6">
    <source>
        <dbReference type="PROSITE" id="PS50111"/>
    </source>
</evidence>
<keyword evidence="2" id="KW-0997">Cell inner membrane</keyword>
<organism evidence="8 9">
    <name type="scientific">Desulfamplus magnetovallimortis</name>
    <dbReference type="NCBI Taxonomy" id="1246637"/>
    <lineage>
        <taxon>Bacteria</taxon>
        <taxon>Pseudomonadati</taxon>
        <taxon>Thermodesulfobacteriota</taxon>
        <taxon>Desulfobacteria</taxon>
        <taxon>Desulfobacterales</taxon>
        <taxon>Desulfobacteraceae</taxon>
        <taxon>Desulfamplus</taxon>
    </lineage>
</organism>
<dbReference type="Pfam" id="PF00015">
    <property type="entry name" value="MCPsignal"/>
    <property type="match status" value="1"/>
</dbReference>
<protein>
    <submittedName>
        <fullName evidence="8">Putative Methyl-accepting chemotaxis sensory transducer</fullName>
    </submittedName>
</protein>
<proteinExistence type="predicted"/>
<evidence type="ECO:0000256" key="3">
    <source>
        <dbReference type="ARBA" id="ARBA00023224"/>
    </source>
</evidence>
<reference evidence="8 9" key="1">
    <citation type="submission" date="2017-03" db="EMBL/GenBank/DDBJ databases">
        <authorList>
            <person name="Afonso C.L."/>
            <person name="Miller P.J."/>
            <person name="Scott M.A."/>
            <person name="Spackman E."/>
            <person name="Goraichik I."/>
            <person name="Dimitrov K.M."/>
            <person name="Suarez D.L."/>
            <person name="Swayne D.E."/>
        </authorList>
    </citation>
    <scope>NUCLEOTIDE SEQUENCE [LARGE SCALE GENOMIC DNA]</scope>
    <source>
        <strain evidence="8">PRJEB14757</strain>
    </source>
</reference>
<dbReference type="GO" id="GO:0005886">
    <property type="term" value="C:plasma membrane"/>
    <property type="evidence" value="ECO:0007669"/>
    <property type="project" value="UniProtKB-SubCell"/>
</dbReference>
<dbReference type="Gene3D" id="1.10.287.950">
    <property type="entry name" value="Methyl-accepting chemotaxis protein"/>
    <property type="match status" value="1"/>
</dbReference>
<evidence type="ECO:0000256" key="4">
    <source>
        <dbReference type="PROSITE-ProRule" id="PRU00284"/>
    </source>
</evidence>
<gene>
    <name evidence="8" type="ORF">MTBBW1_1610031</name>
</gene>
<dbReference type="STRING" id="1246637.MTBBW1_1610031"/>
<evidence type="ECO:0000313" key="9">
    <source>
        <dbReference type="Proteomes" id="UP000191931"/>
    </source>
</evidence>
<dbReference type="SMART" id="SM00283">
    <property type="entry name" value="MA"/>
    <property type="match status" value="1"/>
</dbReference>
<feature type="domain" description="Methyl-accepting transducer" evidence="6">
    <location>
        <begin position="282"/>
        <end position="518"/>
    </location>
</feature>
<keyword evidence="5" id="KW-0472">Membrane</keyword>
<comment type="subcellular location">
    <subcellularLocation>
        <location evidence="1">Cell inner membrane</location>
        <topology evidence="1">Multi-pass membrane protein</topology>
    </subcellularLocation>
</comment>
<dbReference type="PROSITE" id="PS50192">
    <property type="entry name" value="T_SNARE"/>
    <property type="match status" value="1"/>
</dbReference>
<dbReference type="InterPro" id="IPR000727">
    <property type="entry name" value="T_SNARE_dom"/>
</dbReference>
<name>A0A1W1H8T8_9BACT</name>
<dbReference type="PROSITE" id="PS50111">
    <property type="entry name" value="CHEMOTAXIS_TRANSDUC_2"/>
    <property type="match status" value="1"/>
</dbReference>
<evidence type="ECO:0000313" key="8">
    <source>
        <dbReference type="EMBL" id="SLM28869.1"/>
    </source>
</evidence>
<dbReference type="RefSeq" id="WP_080805354.1">
    <property type="nucleotide sequence ID" value="NZ_LT828550.1"/>
</dbReference>
<keyword evidence="2" id="KW-1003">Cell membrane</keyword>
<dbReference type="InterPro" id="IPR004089">
    <property type="entry name" value="MCPsignal_dom"/>
</dbReference>
<dbReference type="Proteomes" id="UP000191931">
    <property type="component" value="Unassembled WGS sequence"/>
</dbReference>
<accession>A0A1W1H8T8</accession>
<keyword evidence="5" id="KW-1133">Transmembrane helix</keyword>
<feature type="domain" description="T-SNARE coiled-coil homology" evidence="7">
    <location>
        <begin position="441"/>
        <end position="503"/>
    </location>
</feature>
<dbReference type="GO" id="GO:0007165">
    <property type="term" value="P:signal transduction"/>
    <property type="evidence" value="ECO:0007669"/>
    <property type="project" value="UniProtKB-KW"/>
</dbReference>
<dbReference type="EMBL" id="FWEV01000070">
    <property type="protein sequence ID" value="SLM28869.1"/>
    <property type="molecule type" value="Genomic_DNA"/>
</dbReference>